<gene>
    <name evidence="1" type="ORF">SOO65_00030</name>
</gene>
<keyword evidence="2" id="KW-1185">Reference proteome</keyword>
<sequence length="357" mass="41522">MESKPVIILGGGLWGSLLAYRLKTTLPHIPFKLYERTSSLGGQETYSFYGSDINQSAMLWLRPFISKSWEAHKVRFPKFEKKMDNSFHLINPDQIHSIVSSTLPPDVLCLNNEMSARFALDEGSFVIDTRNICGYKKCGYQKFLTLELELEEPHDINEPILMDSTISQRDKFRCLHYIPLSENKVLIKDLRYSANKELNLPEMKHDLMKVIEFYDWKIKRVIREETGCCAMPISSPSFRQEGRVINLAGIFHDTTGCSIPTATRLIDKMVATSFRLGELKQVVSDFRNDLEGDRKFFRFINKSFIDSAADQNFFYQDIYQLPRPLIERFLRGRLSFIDRSRILFGRMTYVRNFSSLN</sequence>
<dbReference type="InterPro" id="IPR036188">
    <property type="entry name" value="FAD/NAD-bd_sf"/>
</dbReference>
<protein>
    <submittedName>
        <fullName evidence="1">Lycopene cyclase family protein</fullName>
    </submittedName>
</protein>
<evidence type="ECO:0000313" key="1">
    <source>
        <dbReference type="EMBL" id="WPU65136.1"/>
    </source>
</evidence>
<proteinExistence type="predicted"/>
<dbReference type="KEGG" id="psti:SOO65_00030"/>
<dbReference type="RefSeq" id="WP_321395205.1">
    <property type="nucleotide sequence ID" value="NZ_CP139487.1"/>
</dbReference>
<dbReference type="Proteomes" id="UP001324634">
    <property type="component" value="Chromosome"/>
</dbReference>
<dbReference type="EMBL" id="CP139487">
    <property type="protein sequence ID" value="WPU65136.1"/>
    <property type="molecule type" value="Genomic_DNA"/>
</dbReference>
<name>A0AAX4HP95_9BACT</name>
<accession>A0AAX4HP95</accession>
<dbReference type="Pfam" id="PF05834">
    <property type="entry name" value="Lycopene_cycl"/>
    <property type="match status" value="1"/>
</dbReference>
<reference evidence="1 2" key="1">
    <citation type="submission" date="2023-11" db="EMBL/GenBank/DDBJ databases">
        <title>Peredibacter starrii A3.12.</title>
        <authorList>
            <person name="Mitchell R.J."/>
        </authorList>
    </citation>
    <scope>NUCLEOTIDE SEQUENCE [LARGE SCALE GENOMIC DNA]</scope>
    <source>
        <strain evidence="1 2">A3.12</strain>
    </source>
</reference>
<dbReference type="AlphaFoldDB" id="A0AAX4HP95"/>
<evidence type="ECO:0000313" key="2">
    <source>
        <dbReference type="Proteomes" id="UP001324634"/>
    </source>
</evidence>
<organism evidence="1 2">
    <name type="scientific">Peredibacter starrii</name>
    <dbReference type="NCBI Taxonomy" id="28202"/>
    <lineage>
        <taxon>Bacteria</taxon>
        <taxon>Pseudomonadati</taxon>
        <taxon>Bdellovibrionota</taxon>
        <taxon>Bacteriovoracia</taxon>
        <taxon>Bacteriovoracales</taxon>
        <taxon>Bacteriovoracaceae</taxon>
        <taxon>Peredibacter</taxon>
    </lineage>
</organism>
<dbReference type="SUPFAM" id="SSF51905">
    <property type="entry name" value="FAD/NAD(P)-binding domain"/>
    <property type="match status" value="1"/>
</dbReference>